<comment type="caution">
    <text evidence="1">The sequence shown here is derived from an EMBL/GenBank/DDBJ whole genome shotgun (WGS) entry which is preliminary data.</text>
</comment>
<keyword evidence="2" id="KW-1185">Reference proteome</keyword>
<gene>
    <name evidence="1" type="ORF">K6V98_03470</name>
</gene>
<accession>A0ABS7MK19</accession>
<sequence>MTGYVGFAVREQDLHRRGITWYFAVDTMGLMWNKPEEAGASWIKLPLEEA</sequence>
<dbReference type="EMBL" id="JAIMFO010000005">
    <property type="protein sequence ID" value="MBY4797421.1"/>
    <property type="molecule type" value="Genomic_DNA"/>
</dbReference>
<name>A0ABS7MK19_9ACTN</name>
<proteinExistence type="predicted"/>
<dbReference type="RefSeq" id="WP_222199139.1">
    <property type="nucleotide sequence ID" value="NZ_JAIMFO010000005.1"/>
</dbReference>
<evidence type="ECO:0000313" key="2">
    <source>
        <dbReference type="Proteomes" id="UP000700908"/>
    </source>
</evidence>
<organism evidence="1 2">
    <name type="scientific">Collinsella ureilytica</name>
    <dbReference type="NCBI Taxonomy" id="2869515"/>
    <lineage>
        <taxon>Bacteria</taxon>
        <taxon>Bacillati</taxon>
        <taxon>Actinomycetota</taxon>
        <taxon>Coriobacteriia</taxon>
        <taxon>Coriobacteriales</taxon>
        <taxon>Coriobacteriaceae</taxon>
        <taxon>Collinsella</taxon>
    </lineage>
</organism>
<dbReference type="Proteomes" id="UP000700908">
    <property type="component" value="Unassembled WGS sequence"/>
</dbReference>
<protein>
    <submittedName>
        <fullName evidence="1">Uncharacterized protein</fullName>
    </submittedName>
</protein>
<evidence type="ECO:0000313" key="1">
    <source>
        <dbReference type="EMBL" id="MBY4797421.1"/>
    </source>
</evidence>
<reference evidence="1 2" key="1">
    <citation type="submission" date="2021-08" db="EMBL/GenBank/DDBJ databases">
        <title>Collinsella faecalis sp. nov. isolated from swine faeces.</title>
        <authorList>
            <person name="Oh B.S."/>
            <person name="Lee J.H."/>
        </authorList>
    </citation>
    <scope>NUCLEOTIDE SEQUENCE [LARGE SCALE GENOMIC DNA]</scope>
    <source>
        <strain evidence="1 2">AGMB00827</strain>
    </source>
</reference>